<dbReference type="GO" id="GO:0005829">
    <property type="term" value="C:cytosol"/>
    <property type="evidence" value="ECO:0007669"/>
    <property type="project" value="TreeGrafter"/>
</dbReference>
<dbReference type="Pfam" id="PF14251">
    <property type="entry name" value="PterinBD-DUF4346"/>
    <property type="match status" value="1"/>
</dbReference>
<dbReference type="PANTHER" id="PTHR11548:SF1">
    <property type="entry name" value="THYMIDYLATE SYNTHASE 1"/>
    <property type="match status" value="1"/>
</dbReference>
<proteinExistence type="predicted"/>
<dbReference type="InterPro" id="IPR045097">
    <property type="entry name" value="Thymidate_synth/dCMP_Mease"/>
</dbReference>
<evidence type="ECO:0000313" key="6">
    <source>
        <dbReference type="EMBL" id="OGY82687.1"/>
    </source>
</evidence>
<evidence type="ECO:0000259" key="5">
    <source>
        <dbReference type="Pfam" id="PF14251"/>
    </source>
</evidence>
<dbReference type="InterPro" id="IPR000398">
    <property type="entry name" value="Thymidylate_synthase"/>
</dbReference>
<gene>
    <name evidence="6" type="ORF">A3F54_01720</name>
</gene>
<dbReference type="Pfam" id="PF04208">
    <property type="entry name" value="MtrA"/>
    <property type="match status" value="1"/>
</dbReference>
<evidence type="ECO:0000256" key="1">
    <source>
        <dbReference type="ARBA" id="ARBA00011947"/>
    </source>
</evidence>
<feature type="domain" description="DUF4346" evidence="5">
    <location>
        <begin position="396"/>
        <end position="474"/>
    </location>
</feature>
<keyword evidence="3" id="KW-0808">Transferase</keyword>
<dbReference type="Gene3D" id="3.30.572.10">
    <property type="entry name" value="Thymidylate synthase/dCMP hydroxymethylase domain"/>
    <property type="match status" value="1"/>
</dbReference>
<dbReference type="Proteomes" id="UP000176952">
    <property type="component" value="Unassembled WGS sequence"/>
</dbReference>
<name>A0A1G2B378_9BACT</name>
<feature type="domain" description="Thymidylate synthase/dCMP hydroxymethylase" evidence="4">
    <location>
        <begin position="229"/>
        <end position="384"/>
    </location>
</feature>
<accession>A0A1G2B378</accession>
<dbReference type="PRINTS" id="PR00108">
    <property type="entry name" value="THYMDSNTHASE"/>
</dbReference>
<dbReference type="PANTHER" id="PTHR11548">
    <property type="entry name" value="THYMIDYLATE SYNTHASE 1"/>
    <property type="match status" value="1"/>
</dbReference>
<reference evidence="6 7" key="1">
    <citation type="journal article" date="2016" name="Nat. Commun.">
        <title>Thousands of microbial genomes shed light on interconnected biogeochemical processes in an aquifer system.</title>
        <authorList>
            <person name="Anantharaman K."/>
            <person name="Brown C.T."/>
            <person name="Hug L.A."/>
            <person name="Sharon I."/>
            <person name="Castelle C.J."/>
            <person name="Probst A.J."/>
            <person name="Thomas B.C."/>
            <person name="Singh A."/>
            <person name="Wilkins M.J."/>
            <person name="Karaoz U."/>
            <person name="Brodie E.L."/>
            <person name="Williams K.H."/>
            <person name="Hubbard S.S."/>
            <person name="Banfield J.F."/>
        </authorList>
    </citation>
    <scope>NUCLEOTIDE SEQUENCE [LARGE SCALE GENOMIC DNA]</scope>
</reference>
<dbReference type="EC" id="2.1.1.45" evidence="1"/>
<dbReference type="GO" id="GO:0032259">
    <property type="term" value="P:methylation"/>
    <property type="evidence" value="ECO:0007669"/>
    <property type="project" value="UniProtKB-KW"/>
</dbReference>
<dbReference type="InterPro" id="IPR036926">
    <property type="entry name" value="Thymidate_synth/dCMP_Mease_sf"/>
</dbReference>
<organism evidence="6 7">
    <name type="scientific">Candidatus Kerfeldbacteria bacterium RIFCSPHIGHO2_12_FULL_48_17</name>
    <dbReference type="NCBI Taxonomy" id="1798542"/>
    <lineage>
        <taxon>Bacteria</taxon>
        <taxon>Candidatus Kerfeldiibacteriota</taxon>
    </lineage>
</organism>
<dbReference type="InterPro" id="IPR023451">
    <property type="entry name" value="Thymidate_synth/dCMP_Mease_dom"/>
</dbReference>
<dbReference type="AlphaFoldDB" id="A0A1G2B378"/>
<sequence length="509" mass="57908">MVHDKDWPIYFKDNLIVGSLDSSVGVACLWTPKIQFARKLDPATFCVLGQLYSYDGLNPMIRNILARPRIRTIILCGQDKIGSADIMTSFMKNGVNEKGRVIGKEVAKIEKEIPRAAIDLFRAQVKIVDMRGVLDAAKIQDAISAAGAEPNTPWAEPQLFPEAELSTDRFPIDPHGVKIREKYVAQAWLRVLHHIMRFGAEKPTHHGTNQKEALNMMTVISDEDPGNIHWAEWFNFTPEHFAGYKPQVLTHEPVPSLEYTYGMRLRNHDGVNQVAQLIHKIREEYFSRRAVAVTWNVSKDNESAHPPCLSLVQVIVQDDVLHMTAYFRSNDMFRAWPENALALRTMHKEIADAVELPMGELCIISQSAHVYEENYNEIKEILREYYVREVDFCRFDSRGNFTITVNRLKKQIEMVMMTPKGEKIFKYEAVSAFKMMHALVADDAIGEIGHALDLGQELLEAEICLRTGLEYRQDITGRQAFLKDLDGVVAKARARAVTVDNAVKETVQR</sequence>
<evidence type="ECO:0000313" key="7">
    <source>
        <dbReference type="Proteomes" id="UP000176952"/>
    </source>
</evidence>
<dbReference type="GO" id="GO:0004799">
    <property type="term" value="F:thymidylate synthase activity"/>
    <property type="evidence" value="ECO:0007669"/>
    <property type="project" value="UniProtKB-EC"/>
</dbReference>
<dbReference type="SUPFAM" id="SSF55831">
    <property type="entry name" value="Thymidylate synthase/dCMP hydroxymethylase"/>
    <property type="match status" value="1"/>
</dbReference>
<dbReference type="STRING" id="1798542.A3F54_01720"/>
<comment type="caution">
    <text evidence="6">The sequence shown here is derived from an EMBL/GenBank/DDBJ whole genome shotgun (WGS) entry which is preliminary data.</text>
</comment>
<dbReference type="InterPro" id="IPR025595">
    <property type="entry name" value="PterinBD-DUF4346"/>
</dbReference>
<evidence type="ECO:0000256" key="2">
    <source>
        <dbReference type="ARBA" id="ARBA00022603"/>
    </source>
</evidence>
<dbReference type="EMBL" id="MHKD01000025">
    <property type="protein sequence ID" value="OGY82687.1"/>
    <property type="molecule type" value="Genomic_DNA"/>
</dbReference>
<dbReference type="Pfam" id="PF00303">
    <property type="entry name" value="Thymidylat_synt"/>
    <property type="match status" value="1"/>
</dbReference>
<protein>
    <recommendedName>
        <fullName evidence="1">thymidylate synthase</fullName>
        <ecNumber evidence="1">2.1.1.45</ecNumber>
    </recommendedName>
</protein>
<evidence type="ECO:0000256" key="3">
    <source>
        <dbReference type="ARBA" id="ARBA00022679"/>
    </source>
</evidence>
<dbReference type="GO" id="GO:0006231">
    <property type="term" value="P:dTMP biosynthetic process"/>
    <property type="evidence" value="ECO:0007669"/>
    <property type="project" value="InterPro"/>
</dbReference>
<evidence type="ECO:0000259" key="4">
    <source>
        <dbReference type="Pfam" id="PF00303"/>
    </source>
</evidence>
<dbReference type="InterPro" id="IPR030688">
    <property type="entry name" value="MeTrfase_MtrA/MtxA"/>
</dbReference>
<keyword evidence="2" id="KW-0489">Methyltransferase</keyword>